<dbReference type="NCBIfam" id="NF041390">
    <property type="entry name" value="TadE_Rv3655c"/>
    <property type="match status" value="1"/>
</dbReference>
<proteinExistence type="predicted"/>
<evidence type="ECO:0008006" key="3">
    <source>
        <dbReference type="Google" id="ProtNLM"/>
    </source>
</evidence>
<accession>A0A6J4K8K4</accession>
<organism evidence="2">
    <name type="scientific">uncultured Friedmanniella sp</name>
    <dbReference type="NCBI Taxonomy" id="335381"/>
    <lineage>
        <taxon>Bacteria</taxon>
        <taxon>Bacillati</taxon>
        <taxon>Actinomycetota</taxon>
        <taxon>Actinomycetes</taxon>
        <taxon>Propionibacteriales</taxon>
        <taxon>Nocardioidaceae</taxon>
        <taxon>Friedmanniella</taxon>
        <taxon>environmental samples</taxon>
    </lineage>
</organism>
<keyword evidence="1" id="KW-1133">Transmembrane helix</keyword>
<keyword evidence="1" id="KW-0812">Transmembrane</keyword>
<gene>
    <name evidence="2" type="ORF">AVDCRST_MAG61-928</name>
</gene>
<evidence type="ECO:0000313" key="2">
    <source>
        <dbReference type="EMBL" id="CAA9298345.1"/>
    </source>
</evidence>
<name>A0A6J4K8K4_9ACTN</name>
<reference evidence="2" key="1">
    <citation type="submission" date="2020-02" db="EMBL/GenBank/DDBJ databases">
        <authorList>
            <person name="Meier V. D."/>
        </authorList>
    </citation>
    <scope>NUCLEOTIDE SEQUENCE</scope>
    <source>
        <strain evidence="2">AVDCRST_MAG61</strain>
    </source>
</reference>
<dbReference type="InterPro" id="IPR049790">
    <property type="entry name" value="Rv3655c/TadE"/>
</dbReference>
<dbReference type="AlphaFoldDB" id="A0A6J4K8K4"/>
<evidence type="ECO:0000256" key="1">
    <source>
        <dbReference type="SAM" id="Phobius"/>
    </source>
</evidence>
<dbReference type="EMBL" id="CADCTT010000120">
    <property type="protein sequence ID" value="CAA9298345.1"/>
    <property type="molecule type" value="Genomic_DNA"/>
</dbReference>
<keyword evidence="1" id="KW-0472">Membrane</keyword>
<protein>
    <recommendedName>
        <fullName evidence="3">Pilus assembly protein TadE</fullName>
    </recommendedName>
</protein>
<feature type="transmembrane region" description="Helical" evidence="1">
    <location>
        <begin position="21"/>
        <end position="43"/>
    </location>
</feature>
<sequence length="124" mass="13144">MHSVREALRSRVGRGMVTAELAVAILAALSLFLLLCWGLFLVVQQLRCVDTAAAVARQEARGDRAAAATARAQAPDGARVEVRRRSGQVRVRVSLVVRPFAGGRVSVPLQAEAAVASEPGGMDR</sequence>